<name>A0ABW3LJS8_9BACI</name>
<keyword evidence="11" id="KW-0808">Transferase</keyword>
<comment type="similarity">
    <text evidence="3 9">Belongs to the class-II aminoacyl-tRNA synthetase family. HisZ subfamily.</text>
</comment>
<evidence type="ECO:0000256" key="2">
    <source>
        <dbReference type="ARBA" id="ARBA00004667"/>
    </source>
</evidence>
<evidence type="ECO:0000313" key="11">
    <source>
        <dbReference type="EMBL" id="MFD1038292.1"/>
    </source>
</evidence>
<keyword evidence="11" id="KW-0328">Glycosyltransferase</keyword>
<keyword evidence="5 9" id="KW-0963">Cytoplasm</keyword>
<comment type="caution">
    <text evidence="11">The sequence shown here is derived from an EMBL/GenBank/DDBJ whole genome shotgun (WGS) entry which is preliminary data.</text>
</comment>
<sequence>MQNYIFDNTKDTSVKDFEIIDDLITTLKTRFTTYGYQQVRTSTFEYYDLYTSITGTVNKDEMIKVIDPSGNVLVMRPDVTIPITRMTALDKYKSSDESRLYYVLDVFRQSQNEHKERTQAGIEYFGENSPESDAEVIMLAIHTLKDLGFKNFKIEIGHAGFFKELIEHVQLSQHELEQLQTYIQSKNIAEIEPFLKTLTVEPTVRSAIEAIPLLYGDPIMVIQKAKQVIQNENMQLKLQNLIDVFDVLHAYGVEDYVVMDLGLINNMNYYSGIIFQGYVEDFGKPVLMGGRYNNLAEQFSDEVPAIGFAFEIDYLFQAMKQQYSPLQEKTLVDFIVYYDTEKQSEALFTAYRLREDGYNVLTYSTGNRAKAQIPETTIQYKKSLNLLIYENKEIQFQDSNELLQLIQDPKEDA</sequence>
<evidence type="ECO:0000256" key="4">
    <source>
        <dbReference type="ARBA" id="ARBA00020397"/>
    </source>
</evidence>
<evidence type="ECO:0000256" key="5">
    <source>
        <dbReference type="ARBA" id="ARBA00022490"/>
    </source>
</evidence>
<dbReference type="EMBL" id="JBHTKJ010000016">
    <property type="protein sequence ID" value="MFD1038292.1"/>
    <property type="molecule type" value="Genomic_DNA"/>
</dbReference>
<keyword evidence="6 9" id="KW-0028">Amino-acid biosynthesis</keyword>
<dbReference type="Pfam" id="PF13393">
    <property type="entry name" value="tRNA-synt_His"/>
    <property type="match status" value="1"/>
</dbReference>
<organism evidence="11 12">
    <name type="scientific">Virgibacillus byunsanensis</name>
    <dbReference type="NCBI Taxonomy" id="570945"/>
    <lineage>
        <taxon>Bacteria</taxon>
        <taxon>Bacillati</taxon>
        <taxon>Bacillota</taxon>
        <taxon>Bacilli</taxon>
        <taxon>Bacillales</taxon>
        <taxon>Bacillaceae</taxon>
        <taxon>Virgibacillus</taxon>
    </lineage>
</organism>
<dbReference type="PANTHER" id="PTHR43707">
    <property type="entry name" value="HISTIDYL-TRNA SYNTHETASE"/>
    <property type="match status" value="1"/>
</dbReference>
<proteinExistence type="inferred from homology"/>
<protein>
    <recommendedName>
        <fullName evidence="4 9">ATP phosphoribosyltransferase regulatory subunit</fullName>
    </recommendedName>
</protein>
<comment type="pathway">
    <text evidence="2 9">Amino-acid biosynthesis; L-histidine biosynthesis; L-histidine from 5-phospho-alpha-D-ribose 1-diphosphate: step 1/9.</text>
</comment>
<dbReference type="InterPro" id="IPR004516">
    <property type="entry name" value="HisRS/HisZ"/>
</dbReference>
<dbReference type="GO" id="GO:0016757">
    <property type="term" value="F:glycosyltransferase activity"/>
    <property type="evidence" value="ECO:0007669"/>
    <property type="project" value="UniProtKB-KW"/>
</dbReference>
<evidence type="ECO:0000259" key="10">
    <source>
        <dbReference type="Pfam" id="PF13393"/>
    </source>
</evidence>
<dbReference type="RefSeq" id="WP_390361126.1">
    <property type="nucleotide sequence ID" value="NZ_JBHTKJ010000016.1"/>
</dbReference>
<dbReference type="PIRSF" id="PIRSF001549">
    <property type="entry name" value="His-tRNA_synth"/>
    <property type="match status" value="1"/>
</dbReference>
<evidence type="ECO:0000256" key="9">
    <source>
        <dbReference type="HAMAP-Rule" id="MF_00125"/>
    </source>
</evidence>
<dbReference type="Proteomes" id="UP001597040">
    <property type="component" value="Unassembled WGS sequence"/>
</dbReference>
<dbReference type="CDD" id="cd00773">
    <property type="entry name" value="HisRS-like_core"/>
    <property type="match status" value="1"/>
</dbReference>
<dbReference type="SUPFAM" id="SSF55681">
    <property type="entry name" value="Class II aaRS and biotin synthetases"/>
    <property type="match status" value="1"/>
</dbReference>
<keyword evidence="7 9" id="KW-0368">Histidine biosynthesis</keyword>
<comment type="subcellular location">
    <subcellularLocation>
        <location evidence="1 9">Cytoplasm</location>
    </subcellularLocation>
</comment>
<evidence type="ECO:0000256" key="7">
    <source>
        <dbReference type="ARBA" id="ARBA00023102"/>
    </source>
</evidence>
<feature type="domain" description="Class II Histidinyl-tRNA synthetase (HisRS)-like catalytic core" evidence="10">
    <location>
        <begin position="10"/>
        <end position="314"/>
    </location>
</feature>
<comment type="function">
    <text evidence="8 9">Required for the first step of histidine biosynthesis. May allow the feedback regulation of ATP phosphoribosyltransferase activity by histidine.</text>
</comment>
<keyword evidence="12" id="KW-1185">Reference proteome</keyword>
<reference evidence="12" key="1">
    <citation type="journal article" date="2019" name="Int. J. Syst. Evol. Microbiol.">
        <title>The Global Catalogue of Microorganisms (GCM) 10K type strain sequencing project: providing services to taxonomists for standard genome sequencing and annotation.</title>
        <authorList>
            <consortium name="The Broad Institute Genomics Platform"/>
            <consortium name="The Broad Institute Genome Sequencing Center for Infectious Disease"/>
            <person name="Wu L."/>
            <person name="Ma J."/>
        </authorList>
    </citation>
    <scope>NUCLEOTIDE SEQUENCE [LARGE SCALE GENOMIC DNA]</scope>
    <source>
        <strain evidence="12">CCUG 56754</strain>
    </source>
</reference>
<evidence type="ECO:0000256" key="6">
    <source>
        <dbReference type="ARBA" id="ARBA00022605"/>
    </source>
</evidence>
<dbReference type="HAMAP" id="MF_00125">
    <property type="entry name" value="HisZ"/>
    <property type="match status" value="1"/>
</dbReference>
<dbReference type="PANTHER" id="PTHR43707:SF6">
    <property type="entry name" value="ATP PHOSPHORIBOSYLTRANSFERASE REGULATORY SUBUNIT"/>
    <property type="match status" value="1"/>
</dbReference>
<evidence type="ECO:0000256" key="8">
    <source>
        <dbReference type="ARBA" id="ARBA00025246"/>
    </source>
</evidence>
<evidence type="ECO:0000313" key="12">
    <source>
        <dbReference type="Proteomes" id="UP001597040"/>
    </source>
</evidence>
<dbReference type="InterPro" id="IPR041715">
    <property type="entry name" value="HisRS-like_core"/>
</dbReference>
<dbReference type="Gene3D" id="3.30.930.10">
    <property type="entry name" value="Bira Bifunctional Protein, Domain 2"/>
    <property type="match status" value="1"/>
</dbReference>
<dbReference type="InterPro" id="IPR004517">
    <property type="entry name" value="HisZ"/>
</dbReference>
<comment type="subunit">
    <text evidence="9">Heteromultimer composed of HisG and HisZ subunits.</text>
</comment>
<dbReference type="NCBIfam" id="TIGR00443">
    <property type="entry name" value="hisZ_biosyn_reg"/>
    <property type="match status" value="1"/>
</dbReference>
<evidence type="ECO:0000256" key="1">
    <source>
        <dbReference type="ARBA" id="ARBA00004496"/>
    </source>
</evidence>
<gene>
    <name evidence="9 11" type="primary">hisZ</name>
    <name evidence="11" type="ORF">ACFQ3N_07690</name>
</gene>
<dbReference type="InterPro" id="IPR045864">
    <property type="entry name" value="aa-tRNA-synth_II/BPL/LPL"/>
</dbReference>
<accession>A0ABW3LJS8</accession>
<comment type="miscellaneous">
    <text evidence="9">This function is generally fulfilled by the C-terminal part of HisG, which is missing in some bacteria such as this one.</text>
</comment>
<evidence type="ECO:0000256" key="3">
    <source>
        <dbReference type="ARBA" id="ARBA00005539"/>
    </source>
</evidence>